<keyword evidence="4" id="KW-1185">Reference proteome</keyword>
<evidence type="ECO:0000256" key="1">
    <source>
        <dbReference type="ARBA" id="ARBA00007240"/>
    </source>
</evidence>
<dbReference type="EMBL" id="CM017324">
    <property type="protein sequence ID" value="KAE8036886.1"/>
    <property type="molecule type" value="Genomic_DNA"/>
</dbReference>
<dbReference type="OrthoDB" id="4664297at2759"/>
<accession>A0A660KSF5</accession>
<dbReference type="SUPFAM" id="SSF51445">
    <property type="entry name" value="(Trans)glycosidases"/>
    <property type="match status" value="1"/>
</dbReference>
<sequence length="429" mass="47479">MKKYNPKIAYPIQSPGNTGNLRDIVVDILEKYGVGIIDPQKIFEFYNDLHSYLASSGVDGVKVDVQNLIETLGSGYGGRVSLTRRYQEALEQSIARNFKDNNLICCMSHNSDSIYSSKKSAVARASEDFTPREPTYQTLHITSVAFNSLLLGEIVVPDWDMFHSKHDTAEFHAAARALGGCAIYVSDKPGNHDFNILRKLVLPDGSVLRARYAGRPTRDCLFEDPVMDGKSLLKIWNLNKLSGVLGVFNCQGAGSWPLKEVAQDMSTATSTSSLISRHVSPQDVEFLEEIADESWNGECAIYAFNSGSLSKLPKKGALEVSLRTLTCEIYTISPITVFSNDLLFAPIGLLDMYNSGGAVEALNCTMDLPRCTIKVRGRGCGRFGSYSSTKPRQCMVDMKEEEFTYNAEDGLLTVQLEGECKLRDIEFVY</sequence>
<gene>
    <name evidence="3" type="ORF">FH972_009519</name>
</gene>
<dbReference type="PANTHER" id="PTHR31268">
    <property type="match status" value="1"/>
</dbReference>
<comment type="similarity">
    <text evidence="1">Belongs to the glycosyl hydrolases 36 family.</text>
</comment>
<evidence type="ECO:0000256" key="2">
    <source>
        <dbReference type="ARBA" id="ARBA00023277"/>
    </source>
</evidence>
<protein>
    <recommendedName>
        <fullName evidence="5">Galactinol--sucrose galactosyltransferase</fullName>
    </recommendedName>
</protein>
<keyword evidence="2" id="KW-0119">Carbohydrate metabolism</keyword>
<dbReference type="InterPro" id="IPR017853">
    <property type="entry name" value="GH"/>
</dbReference>
<dbReference type="InterPro" id="IPR008811">
    <property type="entry name" value="Glycosyl_hydrolases_36"/>
</dbReference>
<dbReference type="Proteomes" id="UP000327013">
    <property type="component" value="Chromosome 4"/>
</dbReference>
<dbReference type="PANTHER" id="PTHR31268:SF10">
    <property type="entry name" value="GALACTINOL--SUCROSE GALACTOSYLTRANSFERASE"/>
    <property type="match status" value="1"/>
</dbReference>
<evidence type="ECO:0008006" key="5">
    <source>
        <dbReference type="Google" id="ProtNLM"/>
    </source>
</evidence>
<evidence type="ECO:0000313" key="4">
    <source>
        <dbReference type="Proteomes" id="UP000327013"/>
    </source>
</evidence>
<name>A0A660KSF5_9ROSI</name>
<dbReference type="AlphaFoldDB" id="A0A660KSF5"/>
<proteinExistence type="inferred from homology"/>
<reference evidence="3 4" key="1">
    <citation type="submission" date="2019-06" db="EMBL/GenBank/DDBJ databases">
        <title>A chromosomal-level reference genome of Carpinus fangiana (Coryloideae, Betulaceae).</title>
        <authorList>
            <person name="Yang X."/>
            <person name="Wang Z."/>
            <person name="Zhang L."/>
            <person name="Hao G."/>
            <person name="Liu J."/>
            <person name="Yang Y."/>
        </authorList>
    </citation>
    <scope>NUCLEOTIDE SEQUENCE [LARGE SCALE GENOMIC DNA]</scope>
    <source>
        <strain evidence="3">Cfa_2016G</strain>
        <tissue evidence="3">Leaf</tissue>
    </source>
</reference>
<dbReference type="Pfam" id="PF05691">
    <property type="entry name" value="Raffinose_syn"/>
    <property type="match status" value="1"/>
</dbReference>
<evidence type="ECO:0000313" key="3">
    <source>
        <dbReference type="EMBL" id="KAE8036886.1"/>
    </source>
</evidence>
<organism evidence="3 4">
    <name type="scientific">Carpinus fangiana</name>
    <dbReference type="NCBI Taxonomy" id="176857"/>
    <lineage>
        <taxon>Eukaryota</taxon>
        <taxon>Viridiplantae</taxon>
        <taxon>Streptophyta</taxon>
        <taxon>Embryophyta</taxon>
        <taxon>Tracheophyta</taxon>
        <taxon>Spermatophyta</taxon>
        <taxon>Magnoliopsida</taxon>
        <taxon>eudicotyledons</taxon>
        <taxon>Gunneridae</taxon>
        <taxon>Pentapetalae</taxon>
        <taxon>rosids</taxon>
        <taxon>fabids</taxon>
        <taxon>Fagales</taxon>
        <taxon>Betulaceae</taxon>
        <taxon>Carpinus</taxon>
    </lineage>
</organism>